<sequence length="203" mass="22701">MVKQPEDQAKPASKSRQQTKKRSRSTKASQGSKAGSSSADNQTNTLETNSQPETRPISQEQFVEEVGSFLDGFIIVEDQHIQVDNRSILAQWVFVNDDTGLEAQGQVIQGIVDRPVSANDIYDPSTDLIGIGTLFSEPDYSNGNVVTYDQRSYSDPATTTSAEPTTVEYLPVTTQWELAEWTYENPYEGIAFSERIQRYNYDL</sequence>
<keyword evidence="3" id="KW-1185">Reference proteome</keyword>
<feature type="compositionally biased region" description="Low complexity" evidence="1">
    <location>
        <begin position="26"/>
        <end position="39"/>
    </location>
</feature>
<dbReference type="Proteomes" id="UP000019487">
    <property type="component" value="Unassembled WGS sequence"/>
</dbReference>
<feature type="region of interest" description="Disordered" evidence="1">
    <location>
        <begin position="1"/>
        <end position="58"/>
    </location>
</feature>
<evidence type="ECO:0000256" key="1">
    <source>
        <dbReference type="SAM" id="MobiDB-lite"/>
    </source>
</evidence>
<evidence type="ECO:0000313" key="2">
    <source>
        <dbReference type="EMBL" id="ESZ90758.1"/>
    </source>
</evidence>
<dbReference type="AlphaFoldDB" id="W9C4V9"/>
<gene>
    <name evidence="2" type="ORF">SBOR_8858</name>
</gene>
<proteinExistence type="predicted"/>
<feature type="compositionally biased region" description="Polar residues" evidence="1">
    <location>
        <begin position="40"/>
        <end position="58"/>
    </location>
</feature>
<name>W9C4V9_SCLBF</name>
<organism evidence="2 3">
    <name type="scientific">Sclerotinia borealis (strain F-4128)</name>
    <dbReference type="NCBI Taxonomy" id="1432307"/>
    <lineage>
        <taxon>Eukaryota</taxon>
        <taxon>Fungi</taxon>
        <taxon>Dikarya</taxon>
        <taxon>Ascomycota</taxon>
        <taxon>Pezizomycotina</taxon>
        <taxon>Leotiomycetes</taxon>
        <taxon>Helotiales</taxon>
        <taxon>Sclerotiniaceae</taxon>
        <taxon>Sclerotinia</taxon>
    </lineage>
</organism>
<dbReference type="EMBL" id="AYSA01000579">
    <property type="protein sequence ID" value="ESZ90758.1"/>
    <property type="molecule type" value="Genomic_DNA"/>
</dbReference>
<reference evidence="2 3" key="1">
    <citation type="journal article" date="2014" name="Genome Announc.">
        <title>Draft genome sequence of Sclerotinia borealis, a psychrophilic plant pathogenic fungus.</title>
        <authorList>
            <person name="Mardanov A.V."/>
            <person name="Beletsky A.V."/>
            <person name="Kadnikov V.V."/>
            <person name="Ignatov A.N."/>
            <person name="Ravin N.V."/>
        </authorList>
    </citation>
    <scope>NUCLEOTIDE SEQUENCE [LARGE SCALE GENOMIC DNA]</scope>
    <source>
        <strain evidence="3">F-4157</strain>
    </source>
</reference>
<evidence type="ECO:0000313" key="3">
    <source>
        <dbReference type="Proteomes" id="UP000019487"/>
    </source>
</evidence>
<protein>
    <submittedName>
        <fullName evidence="2">Uncharacterized protein</fullName>
    </submittedName>
</protein>
<accession>W9C4V9</accession>
<dbReference type="HOGENOM" id="CLU_102250_0_0_1"/>
<dbReference type="OrthoDB" id="3550540at2759"/>
<comment type="caution">
    <text evidence="2">The sequence shown here is derived from an EMBL/GenBank/DDBJ whole genome shotgun (WGS) entry which is preliminary data.</text>
</comment>